<dbReference type="GO" id="GO:0009279">
    <property type="term" value="C:cell outer membrane"/>
    <property type="evidence" value="ECO:0007669"/>
    <property type="project" value="UniProtKB-SubCell"/>
</dbReference>
<feature type="domain" description="TonB-dependent receptor plug" evidence="16">
    <location>
        <begin position="72"/>
        <end position="180"/>
    </location>
</feature>
<evidence type="ECO:0000259" key="16">
    <source>
        <dbReference type="Pfam" id="PF07715"/>
    </source>
</evidence>
<evidence type="ECO:0000256" key="1">
    <source>
        <dbReference type="ARBA" id="ARBA00004571"/>
    </source>
</evidence>
<keyword evidence="5 12" id="KW-0812">Transmembrane</keyword>
<dbReference type="Pfam" id="PF00593">
    <property type="entry name" value="TonB_dep_Rec_b-barrel"/>
    <property type="match status" value="1"/>
</dbReference>
<keyword evidence="17" id="KW-0675">Receptor</keyword>
<evidence type="ECO:0000256" key="13">
    <source>
        <dbReference type="RuleBase" id="RU003357"/>
    </source>
</evidence>
<evidence type="ECO:0000256" key="4">
    <source>
        <dbReference type="ARBA" id="ARBA00022496"/>
    </source>
</evidence>
<evidence type="ECO:0000256" key="11">
    <source>
        <dbReference type="ARBA" id="ARBA00023237"/>
    </source>
</evidence>
<protein>
    <submittedName>
        <fullName evidence="17">TonB-dependent receptor</fullName>
    </submittedName>
</protein>
<evidence type="ECO:0000256" key="8">
    <source>
        <dbReference type="ARBA" id="ARBA00023065"/>
    </source>
</evidence>
<evidence type="ECO:0000313" key="17">
    <source>
        <dbReference type="EMBL" id="QNK01213.1"/>
    </source>
</evidence>
<dbReference type="PANTHER" id="PTHR32552">
    <property type="entry name" value="FERRICHROME IRON RECEPTOR-RELATED"/>
    <property type="match status" value="1"/>
</dbReference>
<accession>A0A7G8Q355</accession>
<comment type="similarity">
    <text evidence="12 13">Belongs to the TonB-dependent receptor family.</text>
</comment>
<dbReference type="Proteomes" id="UP000515873">
    <property type="component" value="Chromosome"/>
</dbReference>
<evidence type="ECO:0000256" key="9">
    <source>
        <dbReference type="ARBA" id="ARBA00023077"/>
    </source>
</evidence>
<evidence type="ECO:0000256" key="12">
    <source>
        <dbReference type="PROSITE-ProRule" id="PRU01360"/>
    </source>
</evidence>
<feature type="chain" id="PRO_5028890841" evidence="14">
    <location>
        <begin position="31"/>
        <end position="736"/>
    </location>
</feature>
<keyword evidence="7" id="KW-0408">Iron</keyword>
<organism evidence="17 18">
    <name type="scientific">Dyella telluris</name>
    <dbReference type="NCBI Taxonomy" id="2763498"/>
    <lineage>
        <taxon>Bacteria</taxon>
        <taxon>Pseudomonadati</taxon>
        <taxon>Pseudomonadota</taxon>
        <taxon>Gammaproteobacteria</taxon>
        <taxon>Lysobacterales</taxon>
        <taxon>Rhodanobacteraceae</taxon>
        <taxon>Dyella</taxon>
    </lineage>
</organism>
<feature type="domain" description="TonB-dependent receptor-like beta-barrel" evidence="15">
    <location>
        <begin position="280"/>
        <end position="698"/>
    </location>
</feature>
<evidence type="ECO:0000256" key="10">
    <source>
        <dbReference type="ARBA" id="ARBA00023136"/>
    </source>
</evidence>
<gene>
    <name evidence="17" type="ORF">H8F01_19490</name>
</gene>
<comment type="subcellular location">
    <subcellularLocation>
        <location evidence="1 12">Cell outer membrane</location>
        <topology evidence="1 12">Multi-pass membrane protein</topology>
    </subcellularLocation>
</comment>
<dbReference type="RefSeq" id="WP_187056675.1">
    <property type="nucleotide sequence ID" value="NZ_CP060412.1"/>
</dbReference>
<keyword evidence="3 12" id="KW-1134">Transmembrane beta strand</keyword>
<keyword evidence="10 12" id="KW-0472">Membrane</keyword>
<dbReference type="Gene3D" id="2.40.170.20">
    <property type="entry name" value="TonB-dependent receptor, beta-barrel domain"/>
    <property type="match status" value="1"/>
</dbReference>
<keyword evidence="11 12" id="KW-0998">Cell outer membrane</keyword>
<keyword evidence="6 14" id="KW-0732">Signal</keyword>
<evidence type="ECO:0000256" key="7">
    <source>
        <dbReference type="ARBA" id="ARBA00023004"/>
    </source>
</evidence>
<evidence type="ECO:0000256" key="6">
    <source>
        <dbReference type="ARBA" id="ARBA00022729"/>
    </source>
</evidence>
<dbReference type="AlphaFoldDB" id="A0A7G8Q355"/>
<keyword evidence="9 13" id="KW-0798">TonB box</keyword>
<keyword evidence="4" id="KW-0410">Iron transport</keyword>
<dbReference type="InterPro" id="IPR000531">
    <property type="entry name" value="Beta-barrel_TonB"/>
</dbReference>
<dbReference type="InterPro" id="IPR036942">
    <property type="entry name" value="Beta-barrel_TonB_sf"/>
</dbReference>
<dbReference type="SUPFAM" id="SSF56935">
    <property type="entry name" value="Porins"/>
    <property type="match status" value="1"/>
</dbReference>
<feature type="signal peptide" evidence="14">
    <location>
        <begin position="1"/>
        <end position="30"/>
    </location>
</feature>
<evidence type="ECO:0000313" key="18">
    <source>
        <dbReference type="Proteomes" id="UP000515873"/>
    </source>
</evidence>
<dbReference type="KEGG" id="dtl:H8F01_19490"/>
<evidence type="ECO:0000256" key="3">
    <source>
        <dbReference type="ARBA" id="ARBA00022452"/>
    </source>
</evidence>
<evidence type="ECO:0000256" key="2">
    <source>
        <dbReference type="ARBA" id="ARBA00022448"/>
    </source>
</evidence>
<keyword evidence="2 12" id="KW-0813">Transport</keyword>
<dbReference type="EMBL" id="CP060412">
    <property type="protein sequence ID" value="QNK01213.1"/>
    <property type="molecule type" value="Genomic_DNA"/>
</dbReference>
<dbReference type="GO" id="GO:0015344">
    <property type="term" value="F:siderophore uptake transmembrane transporter activity"/>
    <property type="evidence" value="ECO:0007669"/>
    <property type="project" value="TreeGrafter"/>
</dbReference>
<dbReference type="PROSITE" id="PS52016">
    <property type="entry name" value="TONB_DEPENDENT_REC_3"/>
    <property type="match status" value="1"/>
</dbReference>
<dbReference type="Gene3D" id="2.170.130.10">
    <property type="entry name" value="TonB-dependent receptor, plug domain"/>
    <property type="match status" value="1"/>
</dbReference>
<sequence>MTRHNFGPNGLARGTLALCLAAAIGTPAWAADNGATDSSATPQQAKSLDAVQVTGTDTVTNIAPSQASMVATQPQSIISRTYIQENVPPTGDYTDIASIAPSVYTVTPNGAGLMEAAVVSIRGFQDGQYNVTFDGIPWMDSNDFTHHSTSYFTNQQTNAVTVDRGPGTAGTLGNATFGGTISVDSLNPQNQFGINPYISLGSWETAVQGATINTGAFTSSGTSAVINLQNSSSDGYLTYSGQRRQTVFAKVVQPLGENTTLTFVAMANNLHQYVPPGATKEQIAQYGNNYGLNNDPTSQSYYGYNKDEINTNLGYVGLHSAFDGWTIDNKVYTYGYNHFGYNGYDPNGETPNGTAYGADNVPGQHMRNTNRSWGDIFRVGKELGPGELRAGVWYDHQDDIRWLYEFDDTLNQFNPIVNPAAATLQEAAADRRMNDTLVTIQPFLEYQWNITDSAYVIGGVKYNNFERDLDASVNQKTGTPLTYSKKWNATLPSASFHYTFTSEWTAYAQWAKGYLAPNLNLLYVPNPAVSDSAVAPEKTTNIQLGTTWTNDRLTLSGDVYKIDFNNFVQSHKVGGITEFYNGGGVHYKGLELEGTYLLGAGFSIYANGSLNRAIQTTDNQWNANTPHKTSAMGFIYNDGTLYASLVDKFVGKTYYTANAEDDTPIGGYAITNFAASYKFDPHMTDVKDFKIGVQLNNLFNNTHINALAGTTGADGTPLYWTIPARNFNFTISADLF</sequence>
<dbReference type="PANTHER" id="PTHR32552:SF68">
    <property type="entry name" value="FERRICHROME OUTER MEMBRANE TRANSPORTER_PHAGE RECEPTOR"/>
    <property type="match status" value="1"/>
</dbReference>
<keyword evidence="18" id="KW-1185">Reference proteome</keyword>
<dbReference type="InterPro" id="IPR037066">
    <property type="entry name" value="Plug_dom_sf"/>
</dbReference>
<keyword evidence="8" id="KW-0406">Ion transport</keyword>
<dbReference type="InterPro" id="IPR039426">
    <property type="entry name" value="TonB-dep_rcpt-like"/>
</dbReference>
<evidence type="ECO:0000256" key="5">
    <source>
        <dbReference type="ARBA" id="ARBA00022692"/>
    </source>
</evidence>
<proteinExistence type="inferred from homology"/>
<reference evidence="17 18" key="1">
    <citation type="submission" date="2020-08" db="EMBL/GenBank/DDBJ databases">
        <title>Dyella sp. G9 isolated from forest soil.</title>
        <authorList>
            <person name="Fu J."/>
            <person name="Qiu L."/>
        </authorList>
    </citation>
    <scope>NUCLEOTIDE SEQUENCE [LARGE SCALE GENOMIC DNA]</scope>
    <source>
        <strain evidence="17 18">G9</strain>
    </source>
</reference>
<evidence type="ECO:0000256" key="14">
    <source>
        <dbReference type="SAM" id="SignalP"/>
    </source>
</evidence>
<dbReference type="InterPro" id="IPR012910">
    <property type="entry name" value="Plug_dom"/>
</dbReference>
<name>A0A7G8Q355_9GAMM</name>
<dbReference type="Pfam" id="PF07715">
    <property type="entry name" value="Plug"/>
    <property type="match status" value="1"/>
</dbReference>
<evidence type="ECO:0000259" key="15">
    <source>
        <dbReference type="Pfam" id="PF00593"/>
    </source>
</evidence>